<comment type="similarity">
    <text evidence="9">Belongs to the Pal lipoprotein family.</text>
</comment>
<comment type="subcellular location">
    <subcellularLocation>
        <location evidence="1">Cell outer membrane</location>
    </subcellularLocation>
</comment>
<dbReference type="GO" id="GO:0051301">
    <property type="term" value="P:cell division"/>
    <property type="evidence" value="ECO:0007669"/>
    <property type="project" value="UniProtKB-UniRule"/>
</dbReference>
<comment type="caution">
    <text evidence="12">The sequence shown here is derived from an EMBL/GenBank/DDBJ whole genome shotgun (WGS) entry which is preliminary data.</text>
</comment>
<proteinExistence type="inferred from homology"/>
<dbReference type="PANTHER" id="PTHR30329:SF21">
    <property type="entry name" value="LIPOPROTEIN YIAD-RELATED"/>
    <property type="match status" value="1"/>
</dbReference>
<keyword evidence="4 10" id="KW-0472">Membrane</keyword>
<keyword evidence="6" id="KW-0998">Cell outer membrane</keyword>
<protein>
    <recommendedName>
        <fullName evidence="9">Peptidoglycan-associated protein</fullName>
    </recommendedName>
</protein>
<dbReference type="AlphaFoldDB" id="A0A934TTD1"/>
<keyword evidence="2 9" id="KW-0132">Cell division</keyword>
<comment type="subunit">
    <text evidence="9">The Tol-Pal system is composed of five core proteins: the inner membrane proteins TolA, TolQ and TolR, the periplasmic protein TolB and the outer membrane protein Pal. They form a network linking the inner and outer membranes and the peptidoglycan layer.</text>
</comment>
<evidence type="ECO:0000313" key="12">
    <source>
        <dbReference type="EMBL" id="MBK6007211.1"/>
    </source>
</evidence>
<evidence type="ECO:0000256" key="3">
    <source>
        <dbReference type="ARBA" id="ARBA00022729"/>
    </source>
</evidence>
<accession>A0A934TTD1</accession>
<evidence type="ECO:0000313" key="13">
    <source>
        <dbReference type="Proteomes" id="UP000630528"/>
    </source>
</evidence>
<reference evidence="12" key="2">
    <citation type="submission" date="2021-01" db="EMBL/GenBank/DDBJ databases">
        <authorList>
            <person name="Kang M."/>
        </authorList>
    </citation>
    <scope>NUCLEOTIDE SEQUENCE</scope>
    <source>
        <strain evidence="12">KACC 17527</strain>
    </source>
</reference>
<reference evidence="12" key="1">
    <citation type="journal article" date="2012" name="J. Microbiol. Biotechnol.">
        <title>Ramlibacter ginsenosidimutans sp. nov., with ginsenoside-converting activity.</title>
        <authorList>
            <person name="Wang L."/>
            <person name="An D.S."/>
            <person name="Kim S.G."/>
            <person name="Jin F.X."/>
            <person name="Kim S.C."/>
            <person name="Lee S.T."/>
            <person name="Im W.T."/>
        </authorList>
    </citation>
    <scope>NUCLEOTIDE SEQUENCE</scope>
    <source>
        <strain evidence="12">KACC 17527</strain>
    </source>
</reference>
<dbReference type="Pfam" id="PF00691">
    <property type="entry name" value="OmpA"/>
    <property type="match status" value="1"/>
</dbReference>
<dbReference type="InterPro" id="IPR050330">
    <property type="entry name" value="Bact_OuterMem_StrucFunc"/>
</dbReference>
<dbReference type="SUPFAM" id="SSF103088">
    <property type="entry name" value="OmpA-like"/>
    <property type="match status" value="1"/>
</dbReference>
<keyword evidence="5" id="KW-0564">Palmitate</keyword>
<dbReference type="CDD" id="cd07185">
    <property type="entry name" value="OmpA_C-like"/>
    <property type="match status" value="1"/>
</dbReference>
<evidence type="ECO:0000256" key="7">
    <source>
        <dbReference type="ARBA" id="ARBA00023288"/>
    </source>
</evidence>
<evidence type="ECO:0000256" key="9">
    <source>
        <dbReference type="HAMAP-Rule" id="MF_02204"/>
    </source>
</evidence>
<dbReference type="InterPro" id="IPR006665">
    <property type="entry name" value="OmpA-like"/>
</dbReference>
<evidence type="ECO:0000256" key="6">
    <source>
        <dbReference type="ARBA" id="ARBA00023237"/>
    </source>
</evidence>
<dbReference type="InterPro" id="IPR014169">
    <property type="entry name" value="Pal_lipo_C"/>
</dbReference>
<feature type="domain" description="OmpA-like" evidence="11">
    <location>
        <begin position="54"/>
        <end position="170"/>
    </location>
</feature>
<evidence type="ECO:0000256" key="2">
    <source>
        <dbReference type="ARBA" id="ARBA00022618"/>
    </source>
</evidence>
<comment type="function">
    <text evidence="9">Part of the Tol-Pal system, which plays a role in outer membrane invagination during cell division and is important for maintaining outer membrane integrity.</text>
</comment>
<evidence type="ECO:0000256" key="1">
    <source>
        <dbReference type="ARBA" id="ARBA00004442"/>
    </source>
</evidence>
<dbReference type="HAMAP" id="MF_02204">
    <property type="entry name" value="Pal"/>
    <property type="match status" value="1"/>
</dbReference>
<dbReference type="InterPro" id="IPR006664">
    <property type="entry name" value="OMP_bac"/>
</dbReference>
<evidence type="ECO:0000256" key="10">
    <source>
        <dbReference type="PROSITE-ProRule" id="PRU00473"/>
    </source>
</evidence>
<evidence type="ECO:0000256" key="4">
    <source>
        <dbReference type="ARBA" id="ARBA00023136"/>
    </source>
</evidence>
<dbReference type="Proteomes" id="UP000630528">
    <property type="component" value="Unassembled WGS sequence"/>
</dbReference>
<sequence length="170" mass="17743">MILITASLGLAACSTPPKPAPVTSAPGVAAASPAASVAQPAAAAPGTLRPEYLDPSSAIAKRRSVYFGFDDNAIRQQDRDVIELQGRYLASHPGVSVRVEGNTDERGSAEYNLALGQRRADATAKALEVFGARSSQLDATSWGAEKPVAAGHDEAAWAQNRRADVVYPSK</sequence>
<dbReference type="GO" id="GO:0009279">
    <property type="term" value="C:cell outer membrane"/>
    <property type="evidence" value="ECO:0007669"/>
    <property type="project" value="UniProtKB-SubCell"/>
</dbReference>
<name>A0A934TTD1_9BURK</name>
<evidence type="ECO:0000256" key="8">
    <source>
        <dbReference type="ARBA" id="ARBA00023306"/>
    </source>
</evidence>
<keyword evidence="3" id="KW-0732">Signal</keyword>
<keyword evidence="13" id="KW-1185">Reference proteome</keyword>
<gene>
    <name evidence="9 12" type="primary">pal</name>
    <name evidence="12" type="ORF">JJB11_14015</name>
</gene>
<dbReference type="InterPro" id="IPR036737">
    <property type="entry name" value="OmpA-like_sf"/>
</dbReference>
<evidence type="ECO:0000259" key="11">
    <source>
        <dbReference type="PROSITE" id="PS51123"/>
    </source>
</evidence>
<organism evidence="12 13">
    <name type="scientific">Ramlibacter ginsenosidimutans</name>
    <dbReference type="NCBI Taxonomy" id="502333"/>
    <lineage>
        <taxon>Bacteria</taxon>
        <taxon>Pseudomonadati</taxon>
        <taxon>Pseudomonadota</taxon>
        <taxon>Betaproteobacteria</taxon>
        <taxon>Burkholderiales</taxon>
        <taxon>Comamonadaceae</taxon>
        <taxon>Ramlibacter</taxon>
    </lineage>
</organism>
<dbReference type="NCBIfam" id="TIGR02802">
    <property type="entry name" value="Pal_lipo"/>
    <property type="match status" value="1"/>
</dbReference>
<dbReference type="EMBL" id="JAEPWM010000005">
    <property type="protein sequence ID" value="MBK6007211.1"/>
    <property type="molecule type" value="Genomic_DNA"/>
</dbReference>
<dbReference type="PANTHER" id="PTHR30329">
    <property type="entry name" value="STATOR ELEMENT OF FLAGELLAR MOTOR COMPLEX"/>
    <property type="match status" value="1"/>
</dbReference>
<evidence type="ECO:0000256" key="5">
    <source>
        <dbReference type="ARBA" id="ARBA00023139"/>
    </source>
</evidence>
<dbReference type="InterPro" id="IPR039001">
    <property type="entry name" value="Pal"/>
</dbReference>
<keyword evidence="7 12" id="KW-0449">Lipoprotein</keyword>
<dbReference type="PRINTS" id="PR01021">
    <property type="entry name" value="OMPADOMAIN"/>
</dbReference>
<keyword evidence="8 9" id="KW-0131">Cell cycle</keyword>
<dbReference type="Gene3D" id="3.30.1330.60">
    <property type="entry name" value="OmpA-like domain"/>
    <property type="match status" value="1"/>
</dbReference>
<dbReference type="PROSITE" id="PS51123">
    <property type="entry name" value="OMPA_2"/>
    <property type="match status" value="1"/>
</dbReference>